<dbReference type="eggNOG" id="COG1540">
    <property type="taxonomic scope" value="Bacteria"/>
</dbReference>
<evidence type="ECO:0000313" key="2">
    <source>
        <dbReference type="Proteomes" id="UP000012046"/>
    </source>
</evidence>
<dbReference type="Gene3D" id="3.20.20.370">
    <property type="entry name" value="Glycoside hydrolase/deacetylase"/>
    <property type="match status" value="1"/>
</dbReference>
<dbReference type="PANTHER" id="PTHR30292">
    <property type="entry name" value="UNCHARACTERIZED PROTEIN YBGL-RELATED"/>
    <property type="match status" value="1"/>
</dbReference>
<organism evidence="1 2">
    <name type="scientific">Alishewanella jeotgali KCTC 22429</name>
    <dbReference type="NCBI Taxonomy" id="1129374"/>
    <lineage>
        <taxon>Bacteria</taxon>
        <taxon>Pseudomonadati</taxon>
        <taxon>Pseudomonadota</taxon>
        <taxon>Gammaproteobacteria</taxon>
        <taxon>Alteromonadales</taxon>
        <taxon>Alteromonadaceae</taxon>
        <taxon>Alishewanella</taxon>
    </lineage>
</organism>
<comment type="caution">
    <text evidence="1">The sequence shown here is derived from an EMBL/GenBank/DDBJ whole genome shotgun (WGS) entry which is preliminary data.</text>
</comment>
<accession>H3ZDC7</accession>
<dbReference type="EMBL" id="AHTH01000015">
    <property type="protein sequence ID" value="EHR41450.1"/>
    <property type="molecule type" value="Genomic_DNA"/>
</dbReference>
<dbReference type="InterPro" id="IPR005501">
    <property type="entry name" value="LamB/YcsF/PxpA-like"/>
</dbReference>
<dbReference type="NCBIfam" id="NF003816">
    <property type="entry name" value="PRK05406.1-5"/>
    <property type="match status" value="1"/>
</dbReference>
<protein>
    <submittedName>
        <fullName evidence="1">LamB/YcsF family protein</fullName>
    </submittedName>
</protein>
<dbReference type="Proteomes" id="UP000012046">
    <property type="component" value="Unassembled WGS sequence"/>
</dbReference>
<proteinExistence type="predicted"/>
<dbReference type="InterPro" id="IPR011330">
    <property type="entry name" value="Glyco_hydro/deAcase_b/a-brl"/>
</dbReference>
<dbReference type="Pfam" id="PF03746">
    <property type="entry name" value="LamB_YcsF"/>
    <property type="match status" value="1"/>
</dbReference>
<dbReference type="RefSeq" id="WP_008950226.1">
    <property type="nucleotide sequence ID" value="NZ_AHTH01000015.1"/>
</dbReference>
<dbReference type="STRING" id="1129374.AJE_06761"/>
<dbReference type="PATRIC" id="fig|1129374.4.peg.1354"/>
<evidence type="ECO:0000313" key="1">
    <source>
        <dbReference type="EMBL" id="EHR41450.1"/>
    </source>
</evidence>
<dbReference type="SUPFAM" id="SSF88713">
    <property type="entry name" value="Glycoside hydrolase/deacetylase"/>
    <property type="match status" value="1"/>
</dbReference>
<dbReference type="PANTHER" id="PTHR30292:SF0">
    <property type="entry name" value="5-OXOPROLINASE SUBUNIT A"/>
    <property type="match status" value="1"/>
</dbReference>
<reference evidence="1 2" key="1">
    <citation type="journal article" date="2012" name="J. Bacteriol.">
        <title>Genome Sequence of Extracellular-Protease-Producing Alishewanella jeotgali Isolated from Traditional Korean Fermented Seafood.</title>
        <authorList>
            <person name="Jung J."/>
            <person name="Chun J."/>
            <person name="Park W."/>
        </authorList>
    </citation>
    <scope>NUCLEOTIDE SEQUENCE [LARGE SCALE GENOMIC DNA]</scope>
    <source>
        <strain evidence="1 2">KCTC 22429</strain>
    </source>
</reference>
<dbReference type="GO" id="GO:0005975">
    <property type="term" value="P:carbohydrate metabolic process"/>
    <property type="evidence" value="ECO:0007669"/>
    <property type="project" value="InterPro"/>
</dbReference>
<dbReference type="NCBIfam" id="NF003814">
    <property type="entry name" value="PRK05406.1-3"/>
    <property type="match status" value="1"/>
</dbReference>
<keyword evidence="2" id="KW-1185">Reference proteome</keyword>
<name>H3ZDC7_9ALTE</name>
<dbReference type="CDD" id="cd10787">
    <property type="entry name" value="LamB_YcsF_like"/>
    <property type="match status" value="1"/>
</dbReference>
<gene>
    <name evidence="1" type="ORF">AJE_06761</name>
</gene>
<dbReference type="AlphaFoldDB" id="H3ZDC7"/>
<sequence length="251" mass="27054">MSQPRPALLLNCDLGESFGSWTMGLDEQAMPHIDLANIACGFHGGDPDVMARTLKLAKQHQVTIGAHPSYPDLQGFGRRSMQCSASEIINLIHYQVAALDGMAQNQDLTLSYIKPHGALYNDMMAKPEVWQAVLQAVASYHKPLKLMILATADAAHYQQQAAAAGVSLLLEAFADRRYTDAGKLTPRSQAGAVLHGAEVLTQVRQLVAQGSVTTDSGKTLPLAADTLCVHGDNVAAITQLTEIRELLRLCQ</sequence>